<dbReference type="EMBL" id="CAVNYO010000424">
    <property type="protein sequence ID" value="CAK5278649.1"/>
    <property type="molecule type" value="Genomic_DNA"/>
</dbReference>
<keyword evidence="3" id="KW-1185">Reference proteome</keyword>
<proteinExistence type="predicted"/>
<comment type="caution">
    <text evidence="2">The sequence shown here is derived from an EMBL/GenBank/DDBJ whole genome shotgun (WGS) entry which is preliminary data.</text>
</comment>
<feature type="non-terminal residue" evidence="2">
    <location>
        <position position="186"/>
    </location>
</feature>
<dbReference type="AlphaFoldDB" id="A0AAD2K4H7"/>
<name>A0AAD2K4H7_9AGAR</name>
<feature type="non-terminal residue" evidence="2">
    <location>
        <position position="1"/>
    </location>
</feature>
<evidence type="ECO:0000313" key="3">
    <source>
        <dbReference type="Proteomes" id="UP001295794"/>
    </source>
</evidence>
<organism evidence="2 3">
    <name type="scientific">Mycena citricolor</name>
    <dbReference type="NCBI Taxonomy" id="2018698"/>
    <lineage>
        <taxon>Eukaryota</taxon>
        <taxon>Fungi</taxon>
        <taxon>Dikarya</taxon>
        <taxon>Basidiomycota</taxon>
        <taxon>Agaricomycotina</taxon>
        <taxon>Agaricomycetes</taxon>
        <taxon>Agaricomycetidae</taxon>
        <taxon>Agaricales</taxon>
        <taxon>Marasmiineae</taxon>
        <taxon>Mycenaceae</taxon>
        <taxon>Mycena</taxon>
    </lineage>
</organism>
<reference evidence="2" key="1">
    <citation type="submission" date="2023-11" db="EMBL/GenBank/DDBJ databases">
        <authorList>
            <person name="De Vega J J."/>
            <person name="De Vega J J."/>
        </authorList>
    </citation>
    <scope>NUCLEOTIDE SEQUENCE</scope>
</reference>
<protein>
    <submittedName>
        <fullName evidence="2">Uncharacterized protein</fullName>
    </submittedName>
</protein>
<accession>A0AAD2K4H7</accession>
<evidence type="ECO:0000256" key="1">
    <source>
        <dbReference type="SAM" id="MobiDB-lite"/>
    </source>
</evidence>
<sequence length="186" mass="21653">PVFPDDRFQLREAWRTSLRQWGTVFVRERESAFQAVQWIAPKIRRRSVSISQIKPCKKGPPIPTHQPRWVSILYKLDQVCIAFLVEACAQAGQLIFDNSPDCWDDAPLRSDTHQKRLPHRIGRAAVRNMLPTSRRRTRTSYRHSKYPLWLVPAVSRSGMEYGRDNSRQWQSTKQPRAVVSAETTKT</sequence>
<dbReference type="Proteomes" id="UP001295794">
    <property type="component" value="Unassembled WGS sequence"/>
</dbReference>
<feature type="region of interest" description="Disordered" evidence="1">
    <location>
        <begin position="161"/>
        <end position="186"/>
    </location>
</feature>
<gene>
    <name evidence="2" type="ORF">MYCIT1_LOCUS28124</name>
</gene>
<evidence type="ECO:0000313" key="2">
    <source>
        <dbReference type="EMBL" id="CAK5278649.1"/>
    </source>
</evidence>